<comment type="caution">
    <text evidence="1">The sequence shown here is derived from an EMBL/GenBank/DDBJ whole genome shotgun (WGS) entry which is preliminary data.</text>
</comment>
<dbReference type="Proteomes" id="UP001589619">
    <property type="component" value="Unassembled WGS sequence"/>
</dbReference>
<proteinExistence type="predicted"/>
<reference evidence="1 2" key="1">
    <citation type="submission" date="2024-09" db="EMBL/GenBank/DDBJ databases">
        <authorList>
            <person name="Sun Q."/>
            <person name="Mori K."/>
        </authorList>
    </citation>
    <scope>NUCLEOTIDE SEQUENCE [LARGE SCALE GENOMIC DNA]</scope>
    <source>
        <strain evidence="1 2">JCM 12520</strain>
    </source>
</reference>
<protein>
    <submittedName>
        <fullName evidence="1">Uncharacterized protein</fullName>
    </submittedName>
</protein>
<gene>
    <name evidence="1" type="ORF">ACFFNY_14435</name>
</gene>
<sequence>MNMTTGASGWIELGTFEFSSTGVEYVSLTRTTASSSLIYTRADAVRFERRSP</sequence>
<dbReference type="RefSeq" id="WP_344903343.1">
    <property type="nucleotide sequence ID" value="NZ_BAAAYO010000001.1"/>
</dbReference>
<dbReference type="EMBL" id="JBHMAG010000012">
    <property type="protein sequence ID" value="MFB9752760.1"/>
    <property type="molecule type" value="Genomic_DNA"/>
</dbReference>
<evidence type="ECO:0000313" key="1">
    <source>
        <dbReference type="EMBL" id="MFB9752760.1"/>
    </source>
</evidence>
<name>A0ABV5VWQ9_9BACL</name>
<organism evidence="1 2">
    <name type="scientific">Paenibacillus hodogayensis</name>
    <dbReference type="NCBI Taxonomy" id="279208"/>
    <lineage>
        <taxon>Bacteria</taxon>
        <taxon>Bacillati</taxon>
        <taxon>Bacillota</taxon>
        <taxon>Bacilli</taxon>
        <taxon>Bacillales</taxon>
        <taxon>Paenibacillaceae</taxon>
        <taxon>Paenibacillus</taxon>
    </lineage>
</organism>
<keyword evidence="2" id="KW-1185">Reference proteome</keyword>
<accession>A0ABV5VWQ9</accession>
<evidence type="ECO:0000313" key="2">
    <source>
        <dbReference type="Proteomes" id="UP001589619"/>
    </source>
</evidence>